<dbReference type="InterPro" id="IPR050936">
    <property type="entry name" value="AP-1-like"/>
</dbReference>
<dbReference type="GO" id="GO:0001228">
    <property type="term" value="F:DNA-binding transcription activator activity, RNA polymerase II-specific"/>
    <property type="evidence" value="ECO:0007669"/>
    <property type="project" value="TreeGrafter"/>
</dbReference>
<evidence type="ECO:0000256" key="2">
    <source>
        <dbReference type="ARBA" id="ARBA00023242"/>
    </source>
</evidence>
<dbReference type="AlphaFoldDB" id="A0A9N8W4A9"/>
<dbReference type="Proteomes" id="UP000789396">
    <property type="component" value="Unassembled WGS sequence"/>
</dbReference>
<evidence type="ECO:0000313" key="6">
    <source>
        <dbReference type="EMBL" id="CAG8473749.1"/>
    </source>
</evidence>
<keyword evidence="2" id="KW-0539">Nucleus</keyword>
<dbReference type="Gene3D" id="1.20.5.170">
    <property type="match status" value="1"/>
</dbReference>
<feature type="domain" description="BZIP" evidence="5">
    <location>
        <begin position="36"/>
        <end position="90"/>
    </location>
</feature>
<feature type="compositionally biased region" description="Polar residues" evidence="4">
    <location>
        <begin position="211"/>
        <end position="221"/>
    </location>
</feature>
<keyword evidence="7" id="KW-1185">Reference proteome</keyword>
<evidence type="ECO:0000256" key="3">
    <source>
        <dbReference type="SAM" id="Coils"/>
    </source>
</evidence>
<evidence type="ECO:0000256" key="1">
    <source>
        <dbReference type="ARBA" id="ARBA00004123"/>
    </source>
</evidence>
<comment type="caution">
    <text evidence="6">The sequence shown here is derived from an EMBL/GenBank/DDBJ whole genome shotgun (WGS) entry which is preliminary data.</text>
</comment>
<proteinExistence type="predicted"/>
<dbReference type="InterPro" id="IPR004827">
    <property type="entry name" value="bZIP"/>
</dbReference>
<dbReference type="InterPro" id="IPR046347">
    <property type="entry name" value="bZIP_sf"/>
</dbReference>
<evidence type="ECO:0000259" key="5">
    <source>
        <dbReference type="Pfam" id="PF00170"/>
    </source>
</evidence>
<name>A0A9N8W4A9_9GLOM</name>
<dbReference type="Pfam" id="PF00170">
    <property type="entry name" value="bZIP_1"/>
    <property type="match status" value="1"/>
</dbReference>
<dbReference type="SUPFAM" id="SSF57959">
    <property type="entry name" value="Leucine zipper domain"/>
    <property type="match status" value="1"/>
</dbReference>
<dbReference type="GO" id="GO:0000976">
    <property type="term" value="F:transcription cis-regulatory region binding"/>
    <property type="evidence" value="ECO:0007669"/>
    <property type="project" value="InterPro"/>
</dbReference>
<protein>
    <submittedName>
        <fullName evidence="6">1558_t:CDS:1</fullName>
    </submittedName>
</protein>
<feature type="compositionally biased region" description="Polar residues" evidence="4">
    <location>
        <begin position="1"/>
        <end position="21"/>
    </location>
</feature>
<dbReference type="PANTHER" id="PTHR40621:SF6">
    <property type="entry name" value="AP-1-LIKE TRANSCRIPTION FACTOR YAP1-RELATED"/>
    <property type="match status" value="1"/>
</dbReference>
<dbReference type="CDD" id="cd14688">
    <property type="entry name" value="bZIP_YAP"/>
    <property type="match status" value="1"/>
</dbReference>
<feature type="coiled-coil region" evidence="3">
    <location>
        <begin position="106"/>
        <end position="133"/>
    </location>
</feature>
<dbReference type="GO" id="GO:0090575">
    <property type="term" value="C:RNA polymerase II transcription regulator complex"/>
    <property type="evidence" value="ECO:0007669"/>
    <property type="project" value="TreeGrafter"/>
</dbReference>
<feature type="compositionally biased region" description="Polar residues" evidence="4">
    <location>
        <begin position="229"/>
        <end position="250"/>
    </location>
</feature>
<dbReference type="OrthoDB" id="2593073at2759"/>
<dbReference type="PANTHER" id="PTHR40621">
    <property type="entry name" value="TRANSCRIPTION FACTOR KAPC-RELATED"/>
    <property type="match status" value="1"/>
</dbReference>
<feature type="region of interest" description="Disordered" evidence="4">
    <location>
        <begin position="211"/>
        <end position="250"/>
    </location>
</feature>
<evidence type="ECO:0000313" key="7">
    <source>
        <dbReference type="Proteomes" id="UP000789396"/>
    </source>
</evidence>
<feature type="region of interest" description="Disordered" evidence="4">
    <location>
        <begin position="1"/>
        <end position="35"/>
    </location>
</feature>
<reference evidence="6" key="1">
    <citation type="submission" date="2021-06" db="EMBL/GenBank/DDBJ databases">
        <authorList>
            <person name="Kallberg Y."/>
            <person name="Tangrot J."/>
            <person name="Rosling A."/>
        </authorList>
    </citation>
    <scope>NUCLEOTIDE SEQUENCE</scope>
    <source>
        <strain evidence="6">IN212</strain>
    </source>
</reference>
<gene>
    <name evidence="6" type="ORF">RFULGI_LOCUS1233</name>
</gene>
<organism evidence="6 7">
    <name type="scientific">Racocetra fulgida</name>
    <dbReference type="NCBI Taxonomy" id="60492"/>
    <lineage>
        <taxon>Eukaryota</taxon>
        <taxon>Fungi</taxon>
        <taxon>Fungi incertae sedis</taxon>
        <taxon>Mucoromycota</taxon>
        <taxon>Glomeromycotina</taxon>
        <taxon>Glomeromycetes</taxon>
        <taxon>Diversisporales</taxon>
        <taxon>Gigasporaceae</taxon>
        <taxon>Racocetra</taxon>
    </lineage>
</organism>
<keyword evidence="3" id="KW-0175">Coiled coil</keyword>
<comment type="subcellular location">
    <subcellularLocation>
        <location evidence="1">Nucleus</location>
    </subcellularLocation>
</comment>
<sequence length="317" mass="35910">MNNSNTMFPIVSCQSSASSNGKNKRGRKPLPTMPSEKRHFRNLVNQRAFRERKKTEVRVLEAKASKFEALYTDSLNEIKSLKERVAYLEKLLASSNMNASSNINNINNINNNINNINNNINNMNDAVDGYMVEDNHQNENRLPQEIYKRKENVSYTMSTVSDQYSSYPSTSGNCNLLSPFPPNTTSTLIFNDVRQQRQRNNQQLDDSFQNSLQSDSINNHNPAYGPRSPTHSSSSIETMESGESNGSAITLNGLSNPITTSTSFYPIFSNEQKGYWIPTLPTAPNDDESTWQKLQDQQRWRPLALPPHLQYDVSRGS</sequence>
<accession>A0A9N8W4A9</accession>
<evidence type="ECO:0000256" key="4">
    <source>
        <dbReference type="SAM" id="MobiDB-lite"/>
    </source>
</evidence>
<dbReference type="EMBL" id="CAJVPZ010000698">
    <property type="protein sequence ID" value="CAG8473749.1"/>
    <property type="molecule type" value="Genomic_DNA"/>
</dbReference>